<dbReference type="PROSITE" id="PS51196">
    <property type="entry name" value="SECA_MOTOR_DEAD"/>
    <property type="match status" value="1"/>
</dbReference>
<evidence type="ECO:0000313" key="4">
    <source>
        <dbReference type="EMBL" id="CAE7702672.1"/>
    </source>
</evidence>
<feature type="domain" description="SecA family profile" evidence="3">
    <location>
        <begin position="1"/>
        <end position="196"/>
    </location>
</feature>
<dbReference type="Pfam" id="PF01043">
    <property type="entry name" value="SecA_PP_bind"/>
    <property type="match status" value="1"/>
</dbReference>
<dbReference type="OrthoDB" id="426892at2759"/>
<dbReference type="EMBL" id="CAJNIZ010044837">
    <property type="protein sequence ID" value="CAE7702672.1"/>
    <property type="molecule type" value="Genomic_DNA"/>
</dbReference>
<organism evidence="4 5">
    <name type="scientific">Symbiodinium pilosum</name>
    <name type="common">Dinoflagellate</name>
    <dbReference type="NCBI Taxonomy" id="2952"/>
    <lineage>
        <taxon>Eukaryota</taxon>
        <taxon>Sar</taxon>
        <taxon>Alveolata</taxon>
        <taxon>Dinophyceae</taxon>
        <taxon>Suessiales</taxon>
        <taxon>Symbiodiniaceae</taxon>
        <taxon>Symbiodinium</taxon>
    </lineage>
</organism>
<dbReference type="GO" id="GO:0016020">
    <property type="term" value="C:membrane"/>
    <property type="evidence" value="ECO:0007669"/>
    <property type="project" value="InterPro"/>
</dbReference>
<keyword evidence="2" id="KW-0811">Translocation</keyword>
<keyword evidence="1" id="KW-0653">Protein transport</keyword>
<dbReference type="GO" id="GO:0006886">
    <property type="term" value="P:intracellular protein transport"/>
    <property type="evidence" value="ECO:0007669"/>
    <property type="project" value="InterPro"/>
</dbReference>
<reference evidence="4" key="1">
    <citation type="submission" date="2021-02" db="EMBL/GenBank/DDBJ databases">
        <authorList>
            <person name="Dougan E. K."/>
            <person name="Rhodes N."/>
            <person name="Thang M."/>
            <person name="Chan C."/>
        </authorList>
    </citation>
    <scope>NUCLEOTIDE SEQUENCE</scope>
</reference>
<dbReference type="InterPro" id="IPR014018">
    <property type="entry name" value="SecA_motor_DEAD"/>
</dbReference>
<dbReference type="GO" id="GO:0017038">
    <property type="term" value="P:protein import"/>
    <property type="evidence" value="ECO:0007669"/>
    <property type="project" value="InterPro"/>
</dbReference>
<dbReference type="PRINTS" id="PR00906">
    <property type="entry name" value="SECA"/>
</dbReference>
<dbReference type="Gene3D" id="3.40.50.300">
    <property type="entry name" value="P-loop containing nucleotide triphosphate hydrolases"/>
    <property type="match status" value="1"/>
</dbReference>
<dbReference type="SMART" id="SM00958">
    <property type="entry name" value="SecA_PP_bind"/>
    <property type="match status" value="1"/>
</dbReference>
<dbReference type="GO" id="GO:0005524">
    <property type="term" value="F:ATP binding"/>
    <property type="evidence" value="ECO:0007669"/>
    <property type="project" value="InterPro"/>
</dbReference>
<dbReference type="InterPro" id="IPR000185">
    <property type="entry name" value="SecA"/>
</dbReference>
<dbReference type="InterPro" id="IPR011115">
    <property type="entry name" value="SecA_DEAD"/>
</dbReference>
<comment type="caution">
    <text evidence="4">The sequence shown here is derived from an EMBL/GenBank/DDBJ whole genome shotgun (WGS) entry which is preliminary data.</text>
</comment>
<evidence type="ECO:0000256" key="1">
    <source>
        <dbReference type="ARBA" id="ARBA00022927"/>
    </source>
</evidence>
<dbReference type="SUPFAM" id="SSF81767">
    <property type="entry name" value="Pre-protein crosslinking domain of SecA"/>
    <property type="match status" value="1"/>
</dbReference>
<dbReference type="InterPro" id="IPR011130">
    <property type="entry name" value="SecA_preprotein_X-link_dom"/>
</dbReference>
<dbReference type="InterPro" id="IPR036670">
    <property type="entry name" value="SecA_X-link_sf"/>
</dbReference>
<keyword evidence="1" id="KW-0813">Transport</keyword>
<evidence type="ECO:0000259" key="3">
    <source>
        <dbReference type="PROSITE" id="PS51196"/>
    </source>
</evidence>
<accession>A0A812WZE9</accession>
<protein>
    <submittedName>
        <fullName evidence="4">SecA protein</fullName>
    </submittedName>
</protein>
<gene>
    <name evidence="4" type="primary">secA</name>
    <name evidence="4" type="ORF">SPIL2461_LOCUS19779</name>
</gene>
<name>A0A812WZE9_SYMPI</name>
<evidence type="ECO:0000256" key="2">
    <source>
        <dbReference type="ARBA" id="ARBA00023010"/>
    </source>
</evidence>
<proteinExistence type="predicted"/>
<evidence type="ECO:0000313" key="5">
    <source>
        <dbReference type="Proteomes" id="UP000649617"/>
    </source>
</evidence>
<keyword evidence="5" id="KW-1185">Reference proteome</keyword>
<dbReference type="SUPFAM" id="SSF52540">
    <property type="entry name" value="P-loop containing nucleoside triphosphate hydrolases"/>
    <property type="match status" value="1"/>
</dbReference>
<dbReference type="Gene3D" id="3.90.1440.10">
    <property type="entry name" value="SecA, preprotein cross-linking domain"/>
    <property type="match status" value="1"/>
</dbReference>
<dbReference type="InterPro" id="IPR027417">
    <property type="entry name" value="P-loop_NTPase"/>
</dbReference>
<dbReference type="AlphaFoldDB" id="A0A812WZE9"/>
<dbReference type="SMART" id="SM00957">
    <property type="entry name" value="SecA_DEAD"/>
    <property type="match status" value="1"/>
</dbReference>
<dbReference type="Proteomes" id="UP000649617">
    <property type="component" value="Unassembled WGS sequence"/>
</dbReference>
<dbReference type="PANTHER" id="PTHR30612">
    <property type="entry name" value="SECA INNER MEMBRANE COMPONENT OF SEC PROTEIN SECRETION SYSTEM"/>
    <property type="match status" value="1"/>
</dbReference>
<sequence>MSPEQKRAAYACDVTYVTNQQLGFDYLRDQMACTPAELRLRSEEPFACAIVDEADSVLIDEGRTPLVVSTQSTIPSEKYTTALQVASQLEKATDYSVLEKEKTCVLTEVGEVKVAEVLGKDDLFDPQDPWAPFIVNSLTAKELYQRDRQYLVRDGKVVVVDEFTGRPVDGRSWSDGLQQATMTGVLGFRPWSGGIK</sequence>
<dbReference type="PANTHER" id="PTHR30612:SF0">
    <property type="entry name" value="CHLOROPLAST PROTEIN-TRANSPORTING ATPASE"/>
    <property type="match status" value="1"/>
</dbReference>
<dbReference type="GO" id="GO:0006605">
    <property type="term" value="P:protein targeting"/>
    <property type="evidence" value="ECO:0007669"/>
    <property type="project" value="InterPro"/>
</dbReference>